<evidence type="ECO:0000313" key="3">
    <source>
        <dbReference type="Proteomes" id="UP000736335"/>
    </source>
</evidence>
<keyword evidence="3" id="KW-1185">Reference proteome</keyword>
<evidence type="ECO:0000313" key="2">
    <source>
        <dbReference type="EMBL" id="KAF9779282.1"/>
    </source>
</evidence>
<dbReference type="Proteomes" id="UP000736335">
    <property type="component" value="Unassembled WGS sequence"/>
</dbReference>
<dbReference type="SUPFAM" id="SSF55811">
    <property type="entry name" value="Nudix"/>
    <property type="match status" value="1"/>
</dbReference>
<sequence>NGRGAVLILLFEKEGSLRVLLTTRSKNLRSHPGQTALPGGMYDETDESLVATAYREAFEEIALDTTSPHLRTIITLPPFISSKKVIVTPTIALLRDPSVLDTLVPSPAEVDLIFDHPVKAFLDPTIASGEHLAPMGSEQWVWESELHDFQDFNPGAIVGRSYRMHRFRSTGSPITGLTADIMIFVAEVGYNAKTTFERWAPSQPTSLESVLLVVGGEAEVYWRKYD</sequence>
<dbReference type="InterPro" id="IPR015797">
    <property type="entry name" value="NUDIX_hydrolase-like_dom_sf"/>
</dbReference>
<feature type="non-terminal residue" evidence="2">
    <location>
        <position position="1"/>
    </location>
</feature>
<keyword evidence="2" id="KW-0378">Hydrolase</keyword>
<accession>A0A9P6L2C7</accession>
<organism evidence="2 3">
    <name type="scientific">Thelephora terrestris</name>
    <dbReference type="NCBI Taxonomy" id="56493"/>
    <lineage>
        <taxon>Eukaryota</taxon>
        <taxon>Fungi</taxon>
        <taxon>Dikarya</taxon>
        <taxon>Basidiomycota</taxon>
        <taxon>Agaricomycotina</taxon>
        <taxon>Agaricomycetes</taxon>
        <taxon>Thelephorales</taxon>
        <taxon>Thelephoraceae</taxon>
        <taxon>Thelephora</taxon>
    </lineage>
</organism>
<dbReference type="AlphaFoldDB" id="A0A9P6L2C7"/>
<name>A0A9P6L2C7_9AGAM</name>
<dbReference type="PANTHER" id="PTHR12992:SF45">
    <property type="entry name" value="NUDIX HYDROLASE DOMAIN-CONTAINING PROTEIN"/>
    <property type="match status" value="1"/>
</dbReference>
<dbReference type="EMBL" id="WIUZ02000020">
    <property type="protein sequence ID" value="KAF9779282.1"/>
    <property type="molecule type" value="Genomic_DNA"/>
</dbReference>
<dbReference type="CDD" id="cd03426">
    <property type="entry name" value="NUDIX_CoAse_Nudt7"/>
    <property type="match status" value="1"/>
</dbReference>
<evidence type="ECO:0000259" key="1">
    <source>
        <dbReference type="PROSITE" id="PS51462"/>
    </source>
</evidence>
<protein>
    <submittedName>
        <fullName evidence="2">NUDIX hydrolase domain-like protein</fullName>
    </submittedName>
</protein>
<comment type="caution">
    <text evidence="2">The sequence shown here is derived from an EMBL/GenBank/DDBJ whole genome shotgun (WGS) entry which is preliminary data.</text>
</comment>
<gene>
    <name evidence="2" type="ORF">BJ322DRAFT_1013509</name>
</gene>
<dbReference type="PROSITE" id="PS51462">
    <property type="entry name" value="NUDIX"/>
    <property type="match status" value="1"/>
</dbReference>
<dbReference type="InterPro" id="IPR000086">
    <property type="entry name" value="NUDIX_hydrolase_dom"/>
</dbReference>
<reference evidence="2" key="1">
    <citation type="journal article" date="2020" name="Nat. Commun.">
        <title>Large-scale genome sequencing of mycorrhizal fungi provides insights into the early evolution of symbiotic traits.</title>
        <authorList>
            <person name="Miyauchi S."/>
            <person name="Kiss E."/>
            <person name="Kuo A."/>
            <person name="Drula E."/>
            <person name="Kohler A."/>
            <person name="Sanchez-Garcia M."/>
            <person name="Morin E."/>
            <person name="Andreopoulos B."/>
            <person name="Barry K.W."/>
            <person name="Bonito G."/>
            <person name="Buee M."/>
            <person name="Carver A."/>
            <person name="Chen C."/>
            <person name="Cichocki N."/>
            <person name="Clum A."/>
            <person name="Culley D."/>
            <person name="Crous P.W."/>
            <person name="Fauchery L."/>
            <person name="Girlanda M."/>
            <person name="Hayes R.D."/>
            <person name="Keri Z."/>
            <person name="LaButti K."/>
            <person name="Lipzen A."/>
            <person name="Lombard V."/>
            <person name="Magnuson J."/>
            <person name="Maillard F."/>
            <person name="Murat C."/>
            <person name="Nolan M."/>
            <person name="Ohm R.A."/>
            <person name="Pangilinan J."/>
            <person name="Pereira M.F."/>
            <person name="Perotto S."/>
            <person name="Peter M."/>
            <person name="Pfister S."/>
            <person name="Riley R."/>
            <person name="Sitrit Y."/>
            <person name="Stielow J.B."/>
            <person name="Szollosi G."/>
            <person name="Zifcakova L."/>
            <person name="Stursova M."/>
            <person name="Spatafora J.W."/>
            <person name="Tedersoo L."/>
            <person name="Vaario L.M."/>
            <person name="Yamada A."/>
            <person name="Yan M."/>
            <person name="Wang P."/>
            <person name="Xu J."/>
            <person name="Bruns T."/>
            <person name="Baldrian P."/>
            <person name="Vilgalys R."/>
            <person name="Dunand C."/>
            <person name="Henrissat B."/>
            <person name="Grigoriev I.V."/>
            <person name="Hibbett D."/>
            <person name="Nagy L.G."/>
            <person name="Martin F.M."/>
        </authorList>
    </citation>
    <scope>NUCLEOTIDE SEQUENCE</scope>
    <source>
        <strain evidence="2">UH-Tt-Lm1</strain>
    </source>
</reference>
<dbReference type="OrthoDB" id="10260614at2759"/>
<dbReference type="PANTHER" id="PTHR12992">
    <property type="entry name" value="NUDIX HYDROLASE"/>
    <property type="match status" value="1"/>
</dbReference>
<dbReference type="Gene3D" id="3.90.79.10">
    <property type="entry name" value="Nucleoside Triphosphate Pyrophosphohydrolase"/>
    <property type="match status" value="1"/>
</dbReference>
<dbReference type="Pfam" id="PF00293">
    <property type="entry name" value="NUDIX"/>
    <property type="match status" value="1"/>
</dbReference>
<dbReference type="GO" id="GO:0015938">
    <property type="term" value="P:coenzyme A catabolic process"/>
    <property type="evidence" value="ECO:0007669"/>
    <property type="project" value="TreeGrafter"/>
</dbReference>
<proteinExistence type="predicted"/>
<feature type="domain" description="Nudix hydrolase" evidence="1">
    <location>
        <begin position="1"/>
        <end position="138"/>
    </location>
</feature>
<dbReference type="GO" id="GO:0010945">
    <property type="term" value="F:coenzyme A diphosphatase activity"/>
    <property type="evidence" value="ECO:0007669"/>
    <property type="project" value="InterPro"/>
</dbReference>
<dbReference type="InterPro" id="IPR045121">
    <property type="entry name" value="CoAse"/>
</dbReference>
<reference evidence="2" key="2">
    <citation type="submission" date="2020-11" db="EMBL/GenBank/DDBJ databases">
        <authorList>
            <consortium name="DOE Joint Genome Institute"/>
            <person name="Kuo A."/>
            <person name="Miyauchi S."/>
            <person name="Kiss E."/>
            <person name="Drula E."/>
            <person name="Kohler A."/>
            <person name="Sanchez-Garcia M."/>
            <person name="Andreopoulos B."/>
            <person name="Barry K.W."/>
            <person name="Bonito G."/>
            <person name="Buee M."/>
            <person name="Carver A."/>
            <person name="Chen C."/>
            <person name="Cichocki N."/>
            <person name="Clum A."/>
            <person name="Culley D."/>
            <person name="Crous P.W."/>
            <person name="Fauchery L."/>
            <person name="Girlanda M."/>
            <person name="Hayes R."/>
            <person name="Keri Z."/>
            <person name="Labutti K."/>
            <person name="Lipzen A."/>
            <person name="Lombard V."/>
            <person name="Magnuson J."/>
            <person name="Maillard F."/>
            <person name="Morin E."/>
            <person name="Murat C."/>
            <person name="Nolan M."/>
            <person name="Ohm R."/>
            <person name="Pangilinan J."/>
            <person name="Pereira M."/>
            <person name="Perotto S."/>
            <person name="Peter M."/>
            <person name="Riley R."/>
            <person name="Sitrit Y."/>
            <person name="Stielow B."/>
            <person name="Szollosi G."/>
            <person name="Zifcakova L."/>
            <person name="Stursova M."/>
            <person name="Spatafora J.W."/>
            <person name="Tedersoo L."/>
            <person name="Vaario L.-M."/>
            <person name="Yamada A."/>
            <person name="Yan M."/>
            <person name="Wang P."/>
            <person name="Xu J."/>
            <person name="Bruns T."/>
            <person name="Baldrian P."/>
            <person name="Vilgalys R."/>
            <person name="Henrissat B."/>
            <person name="Grigoriev I.V."/>
            <person name="Hibbett D."/>
            <person name="Nagy L.G."/>
            <person name="Martin F.M."/>
        </authorList>
    </citation>
    <scope>NUCLEOTIDE SEQUENCE</scope>
    <source>
        <strain evidence="2">UH-Tt-Lm1</strain>
    </source>
</reference>